<dbReference type="RefSeq" id="WP_042231954.1">
    <property type="nucleotide sequence ID" value="NZ_JBHJWH010000010.1"/>
</dbReference>
<organism evidence="1 2">
    <name type="scientific">Paenibacillus chitinolyticus</name>
    <dbReference type="NCBI Taxonomy" id="79263"/>
    <lineage>
        <taxon>Bacteria</taxon>
        <taxon>Bacillati</taxon>
        <taxon>Bacillota</taxon>
        <taxon>Bacilli</taxon>
        <taxon>Bacillales</taxon>
        <taxon>Paenibacillaceae</taxon>
        <taxon>Paenibacillus</taxon>
    </lineage>
</organism>
<accession>A0A410WRC5</accession>
<evidence type="ECO:0000313" key="1">
    <source>
        <dbReference type="EMBL" id="QAV16978.1"/>
    </source>
</evidence>
<dbReference type="Proteomes" id="UP000288943">
    <property type="component" value="Chromosome"/>
</dbReference>
<evidence type="ECO:0000313" key="2">
    <source>
        <dbReference type="Proteomes" id="UP000288943"/>
    </source>
</evidence>
<name>A0A410WRC5_9BACL</name>
<gene>
    <name evidence="1" type="ORF">PC41400_04460</name>
</gene>
<dbReference type="EMBL" id="CP026520">
    <property type="protein sequence ID" value="QAV16978.1"/>
    <property type="molecule type" value="Genomic_DNA"/>
</dbReference>
<sequence>MKTFLSHMPARVVLLICIIIASADGDHFFQIDERMIPTLVLYALLQHKITAGINVGDLKG</sequence>
<proteinExistence type="predicted"/>
<dbReference type="AlphaFoldDB" id="A0A410WRC5"/>
<reference evidence="1 2" key="1">
    <citation type="submission" date="2018-01" db="EMBL/GenBank/DDBJ databases">
        <title>The whole genome sequencing and assembly of Paenibacillus chitinolyticus KCCM 41400 strain.</title>
        <authorList>
            <person name="Kim J.-Y."/>
            <person name="Park M.-K."/>
            <person name="Lee Y.-J."/>
            <person name="Yi H."/>
            <person name="Bahn Y.-S."/>
            <person name="Kim J.F."/>
            <person name="Lee D.-W."/>
        </authorList>
    </citation>
    <scope>NUCLEOTIDE SEQUENCE [LARGE SCALE GENOMIC DNA]</scope>
    <source>
        <strain evidence="1 2">KCCM 41400</strain>
    </source>
</reference>
<dbReference type="KEGG" id="pchi:PC41400_04460"/>
<protein>
    <submittedName>
        <fullName evidence="1">Uncharacterized protein</fullName>
    </submittedName>
</protein>